<reference evidence="6" key="1">
    <citation type="submission" date="2015-03" db="EMBL/GenBank/DDBJ databases">
        <title>Luteipulveratus halotolerans sp. nov., a novel actinobacterium (Dermacoccaceae) from Sarawak, Malaysia.</title>
        <authorList>
            <person name="Juboi H."/>
            <person name="Basik A."/>
            <person name="Shamsul S.S."/>
            <person name="Arnold P."/>
            <person name="Schmitt E.K."/>
            <person name="Sanglier J.-J."/>
            <person name="Yeo T."/>
        </authorList>
    </citation>
    <scope>NUCLEOTIDE SEQUENCE [LARGE SCALE GENOMIC DNA]</scope>
    <source>
        <strain evidence="6">C296001</strain>
    </source>
</reference>
<dbReference type="GO" id="GO:0005886">
    <property type="term" value="C:plasma membrane"/>
    <property type="evidence" value="ECO:0007669"/>
    <property type="project" value="TreeGrafter"/>
</dbReference>
<dbReference type="PANTHER" id="PTHR24220">
    <property type="entry name" value="IMPORT ATP-BINDING PROTEIN"/>
    <property type="match status" value="1"/>
</dbReference>
<dbReference type="SMART" id="SM00382">
    <property type="entry name" value="AAA"/>
    <property type="match status" value="1"/>
</dbReference>
<keyword evidence="2" id="KW-0547">Nucleotide-binding</keyword>
<dbReference type="InterPro" id="IPR027417">
    <property type="entry name" value="P-loop_NTPase"/>
</dbReference>
<gene>
    <name evidence="5" type="ORF">VV01_20765</name>
</gene>
<dbReference type="Pfam" id="PF00005">
    <property type="entry name" value="ABC_tran"/>
    <property type="match status" value="1"/>
</dbReference>
<dbReference type="PANTHER" id="PTHR24220:SF689">
    <property type="entry name" value="LIPOPROTEIN-RELEASING SYSTEM ATP-BINDING PROTEIN LOLD"/>
    <property type="match status" value="1"/>
</dbReference>
<dbReference type="InterPro" id="IPR003439">
    <property type="entry name" value="ABC_transporter-like_ATP-bd"/>
</dbReference>
<evidence type="ECO:0000256" key="2">
    <source>
        <dbReference type="ARBA" id="ARBA00022741"/>
    </source>
</evidence>
<dbReference type="GO" id="GO:0022857">
    <property type="term" value="F:transmembrane transporter activity"/>
    <property type="evidence" value="ECO:0007669"/>
    <property type="project" value="TreeGrafter"/>
</dbReference>
<dbReference type="EMBL" id="LAIR01000002">
    <property type="protein sequence ID" value="KNX39011.1"/>
    <property type="molecule type" value="Genomic_DNA"/>
</dbReference>
<sequence>MIELHDVELLDDGRRLTDRPVTLQVRPGRFTAIVGSADVAKTELLRVIAGERRPDAGSVAGAPAGGEAVWIPQGNHLSLALTALENVAVPLIAAGIEGPTAAAHAQEVLEAVGLGESQGHLVEELSGGQQQRVAIARGLAHLSAYLFADEPTTALDAGNRRKMLHLLAERAAHGVAVVVTTNDPDSLAGVADDVLTLD</sequence>
<dbReference type="Proteomes" id="UP000037397">
    <property type="component" value="Unassembled WGS sequence"/>
</dbReference>
<accession>A0A0L6CMK0</accession>
<protein>
    <recommendedName>
        <fullName evidence="4">ABC transporter domain-containing protein</fullName>
    </recommendedName>
</protein>
<dbReference type="Gene3D" id="3.40.50.300">
    <property type="entry name" value="P-loop containing nucleotide triphosphate hydrolases"/>
    <property type="match status" value="1"/>
</dbReference>
<dbReference type="SUPFAM" id="SSF52540">
    <property type="entry name" value="P-loop containing nucleoside triphosphate hydrolases"/>
    <property type="match status" value="1"/>
</dbReference>
<dbReference type="PROSITE" id="PS00211">
    <property type="entry name" value="ABC_TRANSPORTER_1"/>
    <property type="match status" value="1"/>
</dbReference>
<keyword evidence="6" id="KW-1185">Reference proteome</keyword>
<feature type="domain" description="ABC transporter" evidence="4">
    <location>
        <begin position="2"/>
        <end position="198"/>
    </location>
</feature>
<name>A0A0L6CMK0_9MICO</name>
<evidence type="ECO:0000259" key="4">
    <source>
        <dbReference type="PROSITE" id="PS50893"/>
    </source>
</evidence>
<evidence type="ECO:0000313" key="5">
    <source>
        <dbReference type="EMBL" id="KNX39011.1"/>
    </source>
</evidence>
<comment type="caution">
    <text evidence="5">The sequence shown here is derived from an EMBL/GenBank/DDBJ whole genome shotgun (WGS) entry which is preliminary data.</text>
</comment>
<keyword evidence="3" id="KW-0067">ATP-binding</keyword>
<dbReference type="OrthoDB" id="3176024at2"/>
<dbReference type="PROSITE" id="PS50893">
    <property type="entry name" value="ABC_TRANSPORTER_2"/>
    <property type="match status" value="1"/>
</dbReference>
<dbReference type="InterPro" id="IPR017871">
    <property type="entry name" value="ABC_transporter-like_CS"/>
</dbReference>
<proteinExistence type="inferred from homology"/>
<evidence type="ECO:0000256" key="3">
    <source>
        <dbReference type="ARBA" id="ARBA00022840"/>
    </source>
</evidence>
<evidence type="ECO:0000313" key="6">
    <source>
        <dbReference type="Proteomes" id="UP000037397"/>
    </source>
</evidence>
<evidence type="ECO:0000256" key="1">
    <source>
        <dbReference type="ARBA" id="ARBA00005417"/>
    </source>
</evidence>
<dbReference type="STRING" id="1631356.VV01_20765"/>
<dbReference type="GO" id="GO:0005524">
    <property type="term" value="F:ATP binding"/>
    <property type="evidence" value="ECO:0007669"/>
    <property type="project" value="UniProtKB-KW"/>
</dbReference>
<dbReference type="GO" id="GO:0016887">
    <property type="term" value="F:ATP hydrolysis activity"/>
    <property type="evidence" value="ECO:0007669"/>
    <property type="project" value="InterPro"/>
</dbReference>
<dbReference type="RefSeq" id="WP_050671553.1">
    <property type="nucleotide sequence ID" value="NZ_LAIR01000002.1"/>
</dbReference>
<organism evidence="5 6">
    <name type="scientific">Luteipulveratus halotolerans</name>
    <dbReference type="NCBI Taxonomy" id="1631356"/>
    <lineage>
        <taxon>Bacteria</taxon>
        <taxon>Bacillati</taxon>
        <taxon>Actinomycetota</taxon>
        <taxon>Actinomycetes</taxon>
        <taxon>Micrococcales</taxon>
        <taxon>Dermacoccaceae</taxon>
        <taxon>Luteipulveratus</taxon>
    </lineage>
</organism>
<dbReference type="InterPro" id="IPR015854">
    <property type="entry name" value="ABC_transpr_LolD-like"/>
</dbReference>
<dbReference type="InterPro" id="IPR003593">
    <property type="entry name" value="AAA+_ATPase"/>
</dbReference>
<comment type="similarity">
    <text evidence="1">Belongs to the ABC transporter superfamily.</text>
</comment>
<dbReference type="AlphaFoldDB" id="A0A0L6CMK0"/>